<feature type="domain" description="Glutamine amidotransferase type-2" evidence="5">
    <location>
        <begin position="1"/>
        <end position="171"/>
    </location>
</feature>
<dbReference type="Gene3D" id="3.60.20.10">
    <property type="entry name" value="Glutamine Phosphoribosylpyrophosphate, subunit 1, domain 1"/>
    <property type="match status" value="1"/>
</dbReference>
<keyword evidence="3" id="KW-0067">ATP-binding</keyword>
<keyword evidence="2" id="KW-0547">Nucleotide-binding</keyword>
<dbReference type="InterPro" id="IPR006426">
    <property type="entry name" value="Asn_synth_AEB"/>
</dbReference>
<comment type="similarity">
    <text evidence="1">Belongs to the asparagine synthetase family.</text>
</comment>
<accession>X1C033</accession>
<comment type="caution">
    <text evidence="6">The sequence shown here is derived from an EMBL/GenBank/DDBJ whole genome shotgun (WGS) entry which is preliminary data.</text>
</comment>
<dbReference type="EMBL" id="BART01020211">
    <property type="protein sequence ID" value="GAH01441.1"/>
    <property type="molecule type" value="Genomic_DNA"/>
</dbReference>
<dbReference type="InterPro" id="IPR017932">
    <property type="entry name" value="GATase_2_dom"/>
</dbReference>
<dbReference type="InterPro" id="IPR033738">
    <property type="entry name" value="AsnB_N"/>
</dbReference>
<dbReference type="CDD" id="cd00712">
    <property type="entry name" value="AsnB"/>
    <property type="match status" value="1"/>
</dbReference>
<evidence type="ECO:0000259" key="5">
    <source>
        <dbReference type="PROSITE" id="PS51278"/>
    </source>
</evidence>
<dbReference type="SUPFAM" id="SSF56235">
    <property type="entry name" value="N-terminal nucleophile aminohydrolases (Ntn hydrolases)"/>
    <property type="match status" value="1"/>
</dbReference>
<name>X1C033_9ZZZZ</name>
<evidence type="ECO:0000256" key="4">
    <source>
        <dbReference type="ARBA" id="ARBA00022962"/>
    </source>
</evidence>
<dbReference type="InterPro" id="IPR029055">
    <property type="entry name" value="Ntn_hydrolases_N"/>
</dbReference>
<dbReference type="GO" id="GO:0005829">
    <property type="term" value="C:cytosol"/>
    <property type="evidence" value="ECO:0007669"/>
    <property type="project" value="TreeGrafter"/>
</dbReference>
<protein>
    <recommendedName>
        <fullName evidence="5">Glutamine amidotransferase type-2 domain-containing protein</fullName>
    </recommendedName>
</protein>
<dbReference type="Gene3D" id="3.40.50.620">
    <property type="entry name" value="HUPs"/>
    <property type="match status" value="1"/>
</dbReference>
<dbReference type="InterPro" id="IPR001962">
    <property type="entry name" value="Asn_synthase"/>
</dbReference>
<evidence type="ECO:0000256" key="3">
    <source>
        <dbReference type="ARBA" id="ARBA00022840"/>
    </source>
</evidence>
<dbReference type="GO" id="GO:0004066">
    <property type="term" value="F:asparagine synthase (glutamine-hydrolyzing) activity"/>
    <property type="evidence" value="ECO:0007669"/>
    <property type="project" value="InterPro"/>
</dbReference>
<dbReference type="SUPFAM" id="SSF52402">
    <property type="entry name" value="Adenine nucleotide alpha hydrolases-like"/>
    <property type="match status" value="1"/>
</dbReference>
<dbReference type="GO" id="GO:0005524">
    <property type="term" value="F:ATP binding"/>
    <property type="evidence" value="ECO:0007669"/>
    <property type="project" value="UniProtKB-KW"/>
</dbReference>
<evidence type="ECO:0000313" key="6">
    <source>
        <dbReference type="EMBL" id="GAH01441.1"/>
    </source>
</evidence>
<sequence length="293" mass="33245">VSVGLAHSRLSVIDLKKGSQPMSNEDGSIWIVHNGEIYNFREMRAELETKHEFRTNSDTEVILHAYEEYGPDCVRRLNGMFAFAIWDGRQKRLFMARDRLGQKPLYYYSRGDFTAAASTLKSLTSTPGVPRDLDWNALSLYFTYQYVPAPMTAFKDVFSLPPAHYLVTDTYGTRRVRYWKPDYASKTEMSFDESCESLRELLSDAARLRLVSDVPLGAFLSGGIDSSITVGLMAKYHSGPVRTFAIGFPEEKYDERPYARSAARAFGTDHREFEVGPECLDALPDLVEHYGQP</sequence>
<dbReference type="PANTHER" id="PTHR43284">
    <property type="entry name" value="ASPARAGINE SYNTHETASE (GLUTAMINE-HYDROLYZING)"/>
    <property type="match status" value="1"/>
</dbReference>
<gene>
    <name evidence="6" type="ORF">S01H4_37589</name>
</gene>
<dbReference type="InterPro" id="IPR051786">
    <property type="entry name" value="ASN_synthetase/amidase"/>
</dbReference>
<dbReference type="PANTHER" id="PTHR43284:SF1">
    <property type="entry name" value="ASPARAGINE SYNTHETASE"/>
    <property type="match status" value="1"/>
</dbReference>
<dbReference type="InterPro" id="IPR014729">
    <property type="entry name" value="Rossmann-like_a/b/a_fold"/>
</dbReference>
<feature type="non-terminal residue" evidence="6">
    <location>
        <position position="293"/>
    </location>
</feature>
<dbReference type="Pfam" id="PF00733">
    <property type="entry name" value="Asn_synthase"/>
    <property type="match status" value="1"/>
</dbReference>
<dbReference type="PROSITE" id="PS51278">
    <property type="entry name" value="GATASE_TYPE_2"/>
    <property type="match status" value="1"/>
</dbReference>
<dbReference type="GO" id="GO:0006529">
    <property type="term" value="P:asparagine biosynthetic process"/>
    <property type="evidence" value="ECO:0007669"/>
    <property type="project" value="InterPro"/>
</dbReference>
<dbReference type="Pfam" id="PF13537">
    <property type="entry name" value="GATase_7"/>
    <property type="match status" value="1"/>
</dbReference>
<dbReference type="CDD" id="cd01991">
    <property type="entry name" value="Asn_synthase_B_C"/>
    <property type="match status" value="1"/>
</dbReference>
<evidence type="ECO:0000256" key="2">
    <source>
        <dbReference type="ARBA" id="ARBA00022741"/>
    </source>
</evidence>
<proteinExistence type="inferred from homology"/>
<organism evidence="6">
    <name type="scientific">marine sediment metagenome</name>
    <dbReference type="NCBI Taxonomy" id="412755"/>
    <lineage>
        <taxon>unclassified sequences</taxon>
        <taxon>metagenomes</taxon>
        <taxon>ecological metagenomes</taxon>
    </lineage>
</organism>
<dbReference type="NCBIfam" id="TIGR01536">
    <property type="entry name" value="asn_synth_AEB"/>
    <property type="match status" value="1"/>
</dbReference>
<feature type="non-terminal residue" evidence="6">
    <location>
        <position position="1"/>
    </location>
</feature>
<keyword evidence="4" id="KW-0315">Glutamine amidotransferase</keyword>
<reference evidence="6" key="1">
    <citation type="journal article" date="2014" name="Front. Microbiol.">
        <title>High frequency of phylogenetically diverse reductive dehalogenase-homologous genes in deep subseafloor sedimentary metagenomes.</title>
        <authorList>
            <person name="Kawai M."/>
            <person name="Futagami T."/>
            <person name="Toyoda A."/>
            <person name="Takaki Y."/>
            <person name="Nishi S."/>
            <person name="Hori S."/>
            <person name="Arai W."/>
            <person name="Tsubouchi T."/>
            <person name="Morono Y."/>
            <person name="Uchiyama I."/>
            <person name="Ito T."/>
            <person name="Fujiyama A."/>
            <person name="Inagaki F."/>
            <person name="Takami H."/>
        </authorList>
    </citation>
    <scope>NUCLEOTIDE SEQUENCE</scope>
    <source>
        <strain evidence="6">Expedition CK06-06</strain>
    </source>
</reference>
<dbReference type="AlphaFoldDB" id="X1C033"/>
<evidence type="ECO:0000256" key="1">
    <source>
        <dbReference type="ARBA" id="ARBA00005752"/>
    </source>
</evidence>